<gene>
    <name evidence="3" type="primary">Aste57867_15568</name>
    <name evidence="2" type="ORF">As57867_015512</name>
    <name evidence="3" type="ORF">ASTE57867_15568</name>
</gene>
<feature type="compositionally biased region" description="Basic residues" evidence="1">
    <location>
        <begin position="454"/>
        <end position="464"/>
    </location>
</feature>
<dbReference type="PANTHER" id="PTHR43102:SF2">
    <property type="entry name" value="GAF DOMAIN-CONTAINING PROTEIN"/>
    <property type="match status" value="1"/>
</dbReference>
<reference evidence="2" key="2">
    <citation type="submission" date="2019-06" db="EMBL/GenBank/DDBJ databases">
        <title>Genomics analysis of Aphanomyces spp. identifies a new class of oomycete effector associated with host adaptation.</title>
        <authorList>
            <person name="Gaulin E."/>
        </authorList>
    </citation>
    <scope>NUCLEOTIDE SEQUENCE</scope>
    <source>
        <strain evidence="2">CBS 578.67</strain>
    </source>
</reference>
<feature type="compositionally biased region" description="Basic and acidic residues" evidence="1">
    <location>
        <begin position="498"/>
        <end position="521"/>
    </location>
</feature>
<dbReference type="SUPFAM" id="SSF55781">
    <property type="entry name" value="GAF domain-like"/>
    <property type="match status" value="1"/>
</dbReference>
<feature type="region of interest" description="Disordered" evidence="1">
    <location>
        <begin position="230"/>
        <end position="300"/>
    </location>
</feature>
<dbReference type="InterPro" id="IPR023393">
    <property type="entry name" value="START-like_dom_sf"/>
</dbReference>
<dbReference type="Proteomes" id="UP000332933">
    <property type="component" value="Unassembled WGS sequence"/>
</dbReference>
<dbReference type="AlphaFoldDB" id="A0A485L4E0"/>
<keyword evidence="4" id="KW-1185">Reference proteome</keyword>
<evidence type="ECO:0000256" key="1">
    <source>
        <dbReference type="SAM" id="MobiDB-lite"/>
    </source>
</evidence>
<organism evidence="3 4">
    <name type="scientific">Aphanomyces stellatus</name>
    <dbReference type="NCBI Taxonomy" id="120398"/>
    <lineage>
        <taxon>Eukaryota</taxon>
        <taxon>Sar</taxon>
        <taxon>Stramenopiles</taxon>
        <taxon>Oomycota</taxon>
        <taxon>Saprolegniomycetes</taxon>
        <taxon>Saprolegniales</taxon>
        <taxon>Verrucalvaceae</taxon>
        <taxon>Aphanomyces</taxon>
    </lineage>
</organism>
<feature type="compositionally biased region" description="Low complexity" evidence="1">
    <location>
        <begin position="253"/>
        <end position="275"/>
    </location>
</feature>
<dbReference type="Gene3D" id="3.30.530.20">
    <property type="match status" value="1"/>
</dbReference>
<sequence>MYMDCRRRLERAVESSTDFTNWSLVQSKSDVRLYQHERNASNQLCAMRLVIQVPGSVYSSVELLRLLDGPSFRSMMKELQGKTFIDGEVLLSDVRRNDDAESLALKWIALNTGAMFTKPKEFLYYEYCGVLSSRKFGPTGICLFESYDGLGAQYGIRAKPDSYKLATFEPSFFVMTPSNDPGKTVVTLTISSKKAGGSNLVSSALKALMLKYTSHFANLESCARASPLLHKPPPDFQHHVAPRSMPRDLPRTSSGDSSSSRMAPPLSAPASHHQAAPPPPPFSSPDMATTTRKKKSKRQEYVNDDFEEICRSAMQVLDCPMAGIRTNLFELVHYADHVNPAEMPKSLPTFRRMAQSGKPCVVLDVNSDKRISVDRRQSSRIQFFVGVPLTIDSGECIGDICVADVKPRKVIDYNALEILKVLAQSATQYMSAAEYLAENTDLPRDMELDGTTARHGRSQGHHRSSAPAGVGHPTSSSHSSSSGGDRSHYGPASFGGSRTDHYPYDTDDRRRHTDHHHHEPDMREDEF</sequence>
<protein>
    <submittedName>
        <fullName evidence="3">Aste57867_15568 protein</fullName>
    </submittedName>
</protein>
<dbReference type="InterPro" id="IPR029016">
    <property type="entry name" value="GAF-like_dom_sf"/>
</dbReference>
<evidence type="ECO:0000313" key="4">
    <source>
        <dbReference type="Proteomes" id="UP000332933"/>
    </source>
</evidence>
<dbReference type="EMBL" id="CAADRA010005709">
    <property type="protein sequence ID" value="VFT92370.1"/>
    <property type="molecule type" value="Genomic_DNA"/>
</dbReference>
<proteinExistence type="predicted"/>
<accession>A0A485L4E0</accession>
<dbReference type="Gene3D" id="3.30.450.40">
    <property type="match status" value="1"/>
</dbReference>
<dbReference type="PANTHER" id="PTHR43102">
    <property type="entry name" value="SLR1143 PROTEIN"/>
    <property type="match status" value="1"/>
</dbReference>
<evidence type="ECO:0000313" key="2">
    <source>
        <dbReference type="EMBL" id="KAF0693471.1"/>
    </source>
</evidence>
<dbReference type="EMBL" id="VJMH01005688">
    <property type="protein sequence ID" value="KAF0693471.1"/>
    <property type="molecule type" value="Genomic_DNA"/>
</dbReference>
<feature type="compositionally biased region" description="Low complexity" evidence="1">
    <location>
        <begin position="469"/>
        <end position="484"/>
    </location>
</feature>
<reference evidence="3 4" key="1">
    <citation type="submission" date="2019-03" db="EMBL/GenBank/DDBJ databases">
        <authorList>
            <person name="Gaulin E."/>
            <person name="Dumas B."/>
        </authorList>
    </citation>
    <scope>NUCLEOTIDE SEQUENCE [LARGE SCALE GENOMIC DNA]</scope>
    <source>
        <strain evidence="3">CBS 568.67</strain>
    </source>
</reference>
<evidence type="ECO:0000313" key="3">
    <source>
        <dbReference type="EMBL" id="VFT92370.1"/>
    </source>
</evidence>
<feature type="region of interest" description="Disordered" evidence="1">
    <location>
        <begin position="443"/>
        <end position="527"/>
    </location>
</feature>
<name>A0A485L4E0_9STRA</name>
<dbReference type="OrthoDB" id="5872154at2759"/>